<evidence type="ECO:0000313" key="1">
    <source>
        <dbReference type="EMBL" id="CAG6516780.1"/>
    </source>
</evidence>
<reference evidence="1" key="1">
    <citation type="submission" date="2021-05" db="EMBL/GenBank/DDBJ databases">
        <authorList>
            <person name="Alioto T."/>
            <person name="Alioto T."/>
            <person name="Gomez Garrido J."/>
        </authorList>
    </citation>
    <scope>NUCLEOTIDE SEQUENCE</scope>
</reference>
<organism evidence="1">
    <name type="scientific">Culex pipiens</name>
    <name type="common">House mosquito</name>
    <dbReference type="NCBI Taxonomy" id="7175"/>
    <lineage>
        <taxon>Eukaryota</taxon>
        <taxon>Metazoa</taxon>
        <taxon>Ecdysozoa</taxon>
        <taxon>Arthropoda</taxon>
        <taxon>Hexapoda</taxon>
        <taxon>Insecta</taxon>
        <taxon>Pterygota</taxon>
        <taxon>Neoptera</taxon>
        <taxon>Endopterygota</taxon>
        <taxon>Diptera</taxon>
        <taxon>Nematocera</taxon>
        <taxon>Culicoidea</taxon>
        <taxon>Culicidae</taxon>
        <taxon>Culicinae</taxon>
        <taxon>Culicini</taxon>
        <taxon>Culex</taxon>
        <taxon>Culex</taxon>
    </lineage>
</organism>
<dbReference type="AlphaFoldDB" id="A0A8D8GR77"/>
<sequence>MVQRFCSDSDFLKCCQFSDSDSVFVKFSDSDFSFPKISDSTDSYTMFFDLANSNSGFCRLCNGDSDSDFAEFLDSDFQQETNDIRTHWSSITVTKNAIDIYSSVRTLSEPSLNAVLWDDQVPR</sequence>
<dbReference type="EMBL" id="HBUE01279619">
    <property type="protein sequence ID" value="CAG6568286.1"/>
    <property type="molecule type" value="Transcribed_RNA"/>
</dbReference>
<accession>A0A8D8GR77</accession>
<dbReference type="EMBL" id="HBUE01174133">
    <property type="protein sequence ID" value="CAG6516780.1"/>
    <property type="molecule type" value="Transcribed_RNA"/>
</dbReference>
<name>A0A8D8GR77_CULPI</name>
<proteinExistence type="predicted"/>
<protein>
    <submittedName>
        <fullName evidence="1">(northern house mosquito) hypothetical protein</fullName>
    </submittedName>
</protein>